<evidence type="ECO:0000313" key="1">
    <source>
        <dbReference type="EMBL" id="ALI99261.1"/>
    </source>
</evidence>
<name>A0A0P0CPP4_9BACT</name>
<dbReference type="PANTHER" id="PTHR43190">
    <property type="entry name" value="N-ACETYL-D-GLUCOSAMINE KINASE"/>
    <property type="match status" value="1"/>
</dbReference>
<sequence length="283" mass="31479">MILIADSGSTKTAWRIIDTEGVVAQAHTIGFNPYYQDGPQIAETIRESLLPQLTGYAPKEIHFYGAGCSAPDKQALVASAISSNFPEATVHVHHDLEAAARALCGHEEGIACILGTGSNSCLYDGEKIVQNVPNLGFILGDEGSGGYMGKLLVQAFLNQELPADVHEAFMARYNTTRDEIVDHVYRKPYPNRYIATYAKFLFDHQKHPFIYELICRCFADFFEKTVIKYPDYQQKKTHFVGSIAFYFGDILKTVAQKYSINVGQILESPIAGLSLYHQQNITV</sequence>
<dbReference type="Proteomes" id="UP000061382">
    <property type="component" value="Chromosome"/>
</dbReference>
<dbReference type="PATRIC" id="fig|512763.3.peg.2222"/>
<dbReference type="OrthoDB" id="871343at2"/>
<dbReference type="CDD" id="cd24079">
    <property type="entry name" value="ASKHA_NBD_PG1100-like"/>
    <property type="match status" value="1"/>
</dbReference>
<dbReference type="Gene3D" id="1.10.720.160">
    <property type="match status" value="1"/>
</dbReference>
<keyword evidence="2" id="KW-1185">Reference proteome</keyword>
<dbReference type="RefSeq" id="WP_062543722.1">
    <property type="nucleotide sequence ID" value="NZ_CP012643.1"/>
</dbReference>
<dbReference type="GO" id="GO:0016301">
    <property type="term" value="F:kinase activity"/>
    <property type="evidence" value="ECO:0007669"/>
    <property type="project" value="UniProtKB-KW"/>
</dbReference>
<reference evidence="1 2" key="1">
    <citation type="submission" date="2015-08" db="EMBL/GenBank/DDBJ databases">
        <title>Complete genome sequence of Rufibacter tibetensis strain 1351t, a radiation-resistant bacterium from tibet plateau.</title>
        <authorList>
            <person name="Dai J."/>
        </authorList>
    </citation>
    <scope>NUCLEOTIDE SEQUENCE [LARGE SCALE GENOMIC DNA]</scope>
    <source>
        <strain evidence="1 2">1351</strain>
    </source>
</reference>
<proteinExistence type="predicted"/>
<accession>A0A0P0CPP4</accession>
<dbReference type="InterPro" id="IPR052519">
    <property type="entry name" value="Euk-type_GlcNAc_Kinase"/>
</dbReference>
<dbReference type="KEGG" id="rti:DC20_10085"/>
<evidence type="ECO:0000313" key="2">
    <source>
        <dbReference type="Proteomes" id="UP000061382"/>
    </source>
</evidence>
<keyword evidence="1" id="KW-0418">Kinase</keyword>
<dbReference type="InterPro" id="IPR043129">
    <property type="entry name" value="ATPase_NBD"/>
</dbReference>
<dbReference type="Gene3D" id="3.30.420.40">
    <property type="match status" value="2"/>
</dbReference>
<dbReference type="PANTHER" id="PTHR43190:SF3">
    <property type="entry name" value="N-ACETYL-D-GLUCOSAMINE KINASE"/>
    <property type="match status" value="1"/>
</dbReference>
<protein>
    <submittedName>
        <fullName evidence="1">N-acetylglucosamine kinase</fullName>
    </submittedName>
</protein>
<dbReference type="EMBL" id="CP012643">
    <property type="protein sequence ID" value="ALI99261.1"/>
    <property type="molecule type" value="Genomic_DNA"/>
</dbReference>
<dbReference type="SUPFAM" id="SSF53067">
    <property type="entry name" value="Actin-like ATPase domain"/>
    <property type="match status" value="2"/>
</dbReference>
<dbReference type="STRING" id="512763.DC20_10085"/>
<keyword evidence="1" id="KW-0808">Transferase</keyword>
<gene>
    <name evidence="1" type="ORF">DC20_10085</name>
</gene>
<dbReference type="AlphaFoldDB" id="A0A0P0CPP4"/>
<organism evidence="1 2">
    <name type="scientific">Rufibacter tibetensis</name>
    <dbReference type="NCBI Taxonomy" id="512763"/>
    <lineage>
        <taxon>Bacteria</taxon>
        <taxon>Pseudomonadati</taxon>
        <taxon>Bacteroidota</taxon>
        <taxon>Cytophagia</taxon>
        <taxon>Cytophagales</taxon>
        <taxon>Hymenobacteraceae</taxon>
        <taxon>Rufibacter</taxon>
    </lineage>
</organism>